<feature type="domain" description="Fimbrial-type adhesion" evidence="2">
    <location>
        <begin position="33"/>
        <end position="189"/>
    </location>
</feature>
<dbReference type="Proteomes" id="UP001216674">
    <property type="component" value="Unassembled WGS sequence"/>
</dbReference>
<proteinExistence type="predicted"/>
<dbReference type="PANTHER" id="PTHR33420">
    <property type="entry name" value="FIMBRIAL SUBUNIT ELFA-RELATED"/>
    <property type="match status" value="1"/>
</dbReference>
<gene>
    <name evidence="3" type="ORF">P3W85_31260</name>
</gene>
<accession>A0ABT6AXN3</accession>
<organism evidence="3 4">
    <name type="scientific">Cupriavidus basilensis</name>
    <dbReference type="NCBI Taxonomy" id="68895"/>
    <lineage>
        <taxon>Bacteria</taxon>
        <taxon>Pseudomonadati</taxon>
        <taxon>Pseudomonadota</taxon>
        <taxon>Betaproteobacteria</taxon>
        <taxon>Burkholderiales</taxon>
        <taxon>Burkholderiaceae</taxon>
        <taxon>Cupriavidus</taxon>
    </lineage>
</organism>
<dbReference type="Gene3D" id="2.60.40.1090">
    <property type="entry name" value="Fimbrial-type adhesion domain"/>
    <property type="match status" value="1"/>
</dbReference>
<dbReference type="InterPro" id="IPR036937">
    <property type="entry name" value="Adhesion_dom_fimbrial_sf"/>
</dbReference>
<dbReference type="SUPFAM" id="SSF49401">
    <property type="entry name" value="Bacterial adhesins"/>
    <property type="match status" value="1"/>
</dbReference>
<feature type="chain" id="PRO_5045486355" evidence="1">
    <location>
        <begin position="27"/>
        <end position="190"/>
    </location>
</feature>
<sequence length="190" mass="19195">MKRTILAPLAATCVAMAAMAPSLSHAFDGQLVFTGSVTDVTCTINGQQPGAGNRYELDLGGQVDPAVFTGIGTKSADKPFNLVLGGGPACKDGKSASVSFDTSSGNIDPVTGNLILQGNMPAKGVQIMISDAGNGATGKIALNQAQAAPQAAKIANNTATLSFIANYVQTGATVESGAGNSSLRYTMAYY</sequence>
<evidence type="ECO:0000256" key="1">
    <source>
        <dbReference type="SAM" id="SignalP"/>
    </source>
</evidence>
<dbReference type="InterPro" id="IPR050263">
    <property type="entry name" value="Bact_Fimbrial_Adh_Pro"/>
</dbReference>
<protein>
    <submittedName>
        <fullName evidence="3">Fimbrial protein</fullName>
    </submittedName>
</protein>
<dbReference type="Pfam" id="PF00419">
    <property type="entry name" value="Fimbrial"/>
    <property type="match status" value="1"/>
</dbReference>
<comment type="caution">
    <text evidence="3">The sequence shown here is derived from an EMBL/GenBank/DDBJ whole genome shotgun (WGS) entry which is preliminary data.</text>
</comment>
<dbReference type="PANTHER" id="PTHR33420:SF26">
    <property type="entry name" value="FIMBRIAL SUBUNIT"/>
    <property type="match status" value="1"/>
</dbReference>
<dbReference type="InterPro" id="IPR008966">
    <property type="entry name" value="Adhesion_dom_sf"/>
</dbReference>
<dbReference type="InterPro" id="IPR000259">
    <property type="entry name" value="Adhesion_dom_fimbrial"/>
</dbReference>
<feature type="signal peptide" evidence="1">
    <location>
        <begin position="1"/>
        <end position="26"/>
    </location>
</feature>
<evidence type="ECO:0000313" key="4">
    <source>
        <dbReference type="Proteomes" id="UP001216674"/>
    </source>
</evidence>
<dbReference type="RefSeq" id="WP_276267610.1">
    <property type="nucleotide sequence ID" value="NZ_JARJLM010000504.1"/>
</dbReference>
<evidence type="ECO:0000259" key="2">
    <source>
        <dbReference type="Pfam" id="PF00419"/>
    </source>
</evidence>
<keyword evidence="4" id="KW-1185">Reference proteome</keyword>
<reference evidence="3 4" key="1">
    <citation type="submission" date="2023-03" db="EMBL/GenBank/DDBJ databases">
        <title>Draft assemblies of triclosan tolerant bacteria isolated from returned activated sludge.</title>
        <authorList>
            <person name="Van Hamelsveld S."/>
        </authorList>
    </citation>
    <scope>NUCLEOTIDE SEQUENCE [LARGE SCALE GENOMIC DNA]</scope>
    <source>
        <strain evidence="3 4">GW210010_S58</strain>
    </source>
</reference>
<name>A0ABT6AXN3_9BURK</name>
<dbReference type="EMBL" id="JARJLM010000504">
    <property type="protein sequence ID" value="MDF3837394.1"/>
    <property type="molecule type" value="Genomic_DNA"/>
</dbReference>
<evidence type="ECO:0000313" key="3">
    <source>
        <dbReference type="EMBL" id="MDF3837394.1"/>
    </source>
</evidence>
<keyword evidence="1" id="KW-0732">Signal</keyword>